<protein>
    <submittedName>
        <fullName evidence="9">Transmembrane protein 245 isoform X2</fullName>
    </submittedName>
</protein>
<feature type="transmembrane region" description="Helical" evidence="7">
    <location>
        <begin position="51"/>
        <end position="75"/>
    </location>
</feature>
<feature type="transmembrane region" description="Helical" evidence="7">
    <location>
        <begin position="145"/>
        <end position="166"/>
    </location>
</feature>
<evidence type="ECO:0000256" key="6">
    <source>
        <dbReference type="SAM" id="MobiDB-lite"/>
    </source>
</evidence>
<feature type="compositionally biased region" description="Low complexity" evidence="6">
    <location>
        <begin position="1"/>
        <end position="15"/>
    </location>
</feature>
<feature type="transmembrane region" description="Helical" evidence="7">
    <location>
        <begin position="113"/>
        <end position="133"/>
    </location>
</feature>
<dbReference type="Pfam" id="PF01594">
    <property type="entry name" value="AI-2E_transport"/>
    <property type="match status" value="1"/>
</dbReference>
<feature type="transmembrane region" description="Helical" evidence="7">
    <location>
        <begin position="619"/>
        <end position="635"/>
    </location>
</feature>
<name>A0AAX6QWD7_HETGA</name>
<sequence>MADRSGPLRAPSSRGSPRREPRAPGAAGLGSGETPRTAPLALRFDKPIKQAFYNTGAVLFVCLCCGAAVLVYFILEAFLRPLLWAVLCGTFLHPFKSSLTRLGRHWLQRLHRAHTPIVLGVLLLPLCFADYGVEALGEQALRRRRLLLFLGAGGPLLYGFYCLGSYLGVQVLLAHAGVLICRGLDYFSSLWIWTLVVGYVLTVSLKWNASTERYLRTISIPVWIILLFHLASLAGSWRIPVFLVIVFLMSVGTLYEKQNEQESAGAELPGQVISMAASTLANLAISITGYESGSEDQTSTQPAETTEEPSPTLSTSSSSSPSSPSSPSPTLARQRPEIGTFLRKKKTSDIYFVSLVWAIIVVQIWSNLWIVQLLPVPIGVWIIKKLVIHFGVVDFLEKRCQVWWQVIECFLKERQEALAPWPIIGLGKFLLKVDSKMIIWLEKMLDKIISIFIIFLLVIGTLLLALLLTAKVHQESVHMIEVTSNLINETLANHPEWANWLPEAQVFQRALNSAANNVYQYGREWITHKLHKILGDKVNNTAVIEKQVLELWDRLYHSWFVKNVTHSGRHKGHKMHVSRQNSWLGDILDWQDIASFVHENIETFLSILESLWIVMSRNVSLLFTTVTTLLTILFYSGTALLNFVLSLIIFLTTLFYLLSSSDEHYKPVKWVISLTPLSQPGPSSNIIGQSVEEAIRGVFDASLKMAGFYGLYTWLTHTIFGINIVFIPSALAAILGAVPFLGTYWAAVPAVLDLWLTQGLGCKAILLLVFHLLPTYFVDTAIYSDISGGGHPYLTGLAVAGGAYYLGLEGAIIGPILLCILVVASNIYSAMLVSPTNSVPTPSQTPWPAQTQRTFRDISEDLKSSVD</sequence>
<organism evidence="8 9">
    <name type="scientific">Heterocephalus glaber</name>
    <name type="common">Naked mole rat</name>
    <dbReference type="NCBI Taxonomy" id="10181"/>
    <lineage>
        <taxon>Eukaryota</taxon>
        <taxon>Metazoa</taxon>
        <taxon>Chordata</taxon>
        <taxon>Craniata</taxon>
        <taxon>Vertebrata</taxon>
        <taxon>Euteleostomi</taxon>
        <taxon>Mammalia</taxon>
        <taxon>Eutheria</taxon>
        <taxon>Euarchontoglires</taxon>
        <taxon>Glires</taxon>
        <taxon>Rodentia</taxon>
        <taxon>Hystricomorpha</taxon>
        <taxon>Bathyergidae</taxon>
        <taxon>Heterocephalus</taxon>
    </lineage>
</organism>
<feature type="transmembrane region" description="Helical" evidence="7">
    <location>
        <begin position="448"/>
        <end position="470"/>
    </location>
</feature>
<evidence type="ECO:0000313" key="9">
    <source>
        <dbReference type="RefSeq" id="XP_012928892.1"/>
    </source>
</evidence>
<gene>
    <name evidence="9" type="primary">Tmem245</name>
</gene>
<comment type="similarity">
    <text evidence="2">Belongs to the autoinducer-2 exporter (AI-2E) (TC 2.A.86) family.</text>
</comment>
<feature type="region of interest" description="Disordered" evidence="6">
    <location>
        <begin position="1"/>
        <end position="34"/>
    </location>
</feature>
<feature type="transmembrane region" description="Helical" evidence="7">
    <location>
        <begin position="803"/>
        <end position="824"/>
    </location>
</feature>
<dbReference type="CTD" id="23731"/>
<dbReference type="Proteomes" id="UP000694906">
    <property type="component" value="Unplaced"/>
</dbReference>
<evidence type="ECO:0000256" key="1">
    <source>
        <dbReference type="ARBA" id="ARBA00004141"/>
    </source>
</evidence>
<feature type="transmembrane region" description="Helical" evidence="7">
    <location>
        <begin position="186"/>
        <end position="207"/>
    </location>
</feature>
<evidence type="ECO:0000313" key="8">
    <source>
        <dbReference type="Proteomes" id="UP000694906"/>
    </source>
</evidence>
<dbReference type="GeneID" id="101721822"/>
<evidence type="ECO:0000256" key="4">
    <source>
        <dbReference type="ARBA" id="ARBA00022989"/>
    </source>
</evidence>
<evidence type="ECO:0000256" key="7">
    <source>
        <dbReference type="SAM" id="Phobius"/>
    </source>
</evidence>
<keyword evidence="4 7" id="KW-1133">Transmembrane helix</keyword>
<keyword evidence="8" id="KW-1185">Reference proteome</keyword>
<dbReference type="AlphaFoldDB" id="A0AAX6QWD7"/>
<dbReference type="PANTHER" id="PTHR21716">
    <property type="entry name" value="TRANSMEMBRANE PROTEIN"/>
    <property type="match status" value="1"/>
</dbReference>
<evidence type="ECO:0000256" key="3">
    <source>
        <dbReference type="ARBA" id="ARBA00022692"/>
    </source>
</evidence>
<reference evidence="9" key="1">
    <citation type="submission" date="2025-08" db="UniProtKB">
        <authorList>
            <consortium name="RefSeq"/>
        </authorList>
    </citation>
    <scope>IDENTIFICATION</scope>
</reference>
<evidence type="ECO:0000256" key="5">
    <source>
        <dbReference type="ARBA" id="ARBA00023136"/>
    </source>
</evidence>
<feature type="transmembrane region" description="Helical" evidence="7">
    <location>
        <begin position="350"/>
        <end position="371"/>
    </location>
</feature>
<comment type="subcellular location">
    <subcellularLocation>
        <location evidence="1">Membrane</location>
        <topology evidence="1">Multi-pass membrane protein</topology>
    </subcellularLocation>
</comment>
<dbReference type="RefSeq" id="XP_012928892.1">
    <property type="nucleotide sequence ID" value="XM_013073438.2"/>
</dbReference>
<feature type="region of interest" description="Disordered" evidence="6">
    <location>
        <begin position="292"/>
        <end position="333"/>
    </location>
</feature>
<keyword evidence="3 7" id="KW-0812">Transmembrane</keyword>
<proteinExistence type="inferred from homology"/>
<keyword evidence="5 7" id="KW-0472">Membrane</keyword>
<dbReference type="GO" id="GO:0016020">
    <property type="term" value="C:membrane"/>
    <property type="evidence" value="ECO:0007669"/>
    <property type="project" value="UniProtKB-SubCell"/>
</dbReference>
<dbReference type="PANTHER" id="PTHR21716:SF4">
    <property type="entry name" value="TRANSMEMBRANE PROTEIN 245"/>
    <property type="match status" value="1"/>
</dbReference>
<feature type="transmembrane region" description="Helical" evidence="7">
    <location>
        <begin position="641"/>
        <end position="659"/>
    </location>
</feature>
<dbReference type="InterPro" id="IPR002549">
    <property type="entry name" value="AI-2E-like"/>
</dbReference>
<accession>A0AAX6QWD7</accession>
<feature type="compositionally biased region" description="Low complexity" evidence="6">
    <location>
        <begin position="297"/>
        <end position="332"/>
    </location>
</feature>
<feature type="transmembrane region" description="Helical" evidence="7">
    <location>
        <begin position="237"/>
        <end position="255"/>
    </location>
</feature>
<feature type="transmembrane region" description="Helical" evidence="7">
    <location>
        <begin position="214"/>
        <end position="231"/>
    </location>
</feature>
<evidence type="ECO:0000256" key="2">
    <source>
        <dbReference type="ARBA" id="ARBA00009773"/>
    </source>
</evidence>